<dbReference type="PANTHER" id="PTHR32114:SF2">
    <property type="entry name" value="ABC TRANSPORTER ABCH.3"/>
    <property type="match status" value="1"/>
</dbReference>
<dbReference type="EMBL" id="VTOW01000001">
    <property type="protein sequence ID" value="NKE69154.1"/>
    <property type="molecule type" value="Genomic_DNA"/>
</dbReference>
<feature type="coiled-coil region" evidence="1">
    <location>
        <begin position="445"/>
        <end position="529"/>
    </location>
</feature>
<evidence type="ECO:0000313" key="3">
    <source>
        <dbReference type="Proteomes" id="UP000534783"/>
    </source>
</evidence>
<sequence length="686" mass="77347">MSKLARLRLHNFKGKRSEWAIAPKMLLVGPNGAGKSALLQAVMVGILGYEPRLGRTPASVVQLASGREMSVEIETDAKFILHRTFKLSRGAVSTSVWVSPHQGEKNLADAHRRIAEEVGDFAVSFDLNAFLSLSDAKKRAFLFGLSPTKGLGWDKPHLKSRLIQAVRAPVSSLTLHAWIDKAFALWTEGHDLQSNFDRMLIYLKKELSLWSLRKKEGIAAARRMLHTRNQEPFVPSEAARTTQREIEEIQERIILIREELAKDEARRKSAEARGREIEGLRSRLIEREAAAASVEKIRAQIAELRSRSFDRAPMQAERDQVEQATAALFGEIEQEEKRLNALKIALEMEKKGLDRAESIHGTCPVVEGIGCPVDFTPVITQGRDRLSSQEMTICEIESLQSMRWQRYRGLQESLGPLQARALSLDREERETQKQIAVWEEMLQRAGQGEEKQAELIAALARLEAEEAGDGGYADPADLILQKEGLERHLEELKRRLAEQEERRSLWIAYQQNQVDLKKADANVEALKQLIVALGPKGLQGEMIKEMIRPFSKIVNDLLHAIDPEKELTFRFQDVRGNEIFEMGWKRGEHFIPFEALSTGERVLFSAALMTALILFREPRCRLLLVDNLESVDLHHRRRFIEALCAFVDEGHLDHFIVAGVEGIPPGDAARLGVKMIQMADSAMASA</sequence>
<accession>A0A7X6DLB0</accession>
<dbReference type="AlphaFoldDB" id="A0A7X6DLB0"/>
<dbReference type="SUPFAM" id="SSF52540">
    <property type="entry name" value="P-loop containing nucleoside triphosphate hydrolases"/>
    <property type="match status" value="1"/>
</dbReference>
<protein>
    <recommendedName>
        <fullName evidence="4">Rad50/SbcC-type AAA domain-containing protein</fullName>
    </recommendedName>
</protein>
<organism evidence="2 3">
    <name type="scientific">Candidatus Manganitrophus noduliformans</name>
    <dbReference type="NCBI Taxonomy" id="2606439"/>
    <lineage>
        <taxon>Bacteria</taxon>
        <taxon>Pseudomonadati</taxon>
        <taxon>Nitrospirota</taxon>
        <taxon>Nitrospiria</taxon>
        <taxon>Candidatus Troglogloeales</taxon>
        <taxon>Candidatus Manganitrophaceae</taxon>
        <taxon>Candidatus Manganitrophus</taxon>
    </lineage>
</organism>
<dbReference type="InterPro" id="IPR027417">
    <property type="entry name" value="P-loop_NTPase"/>
</dbReference>
<dbReference type="PANTHER" id="PTHR32114">
    <property type="entry name" value="ABC TRANSPORTER ABCH.3"/>
    <property type="match status" value="1"/>
</dbReference>
<feature type="coiled-coil region" evidence="1">
    <location>
        <begin position="239"/>
        <end position="307"/>
    </location>
</feature>
<gene>
    <name evidence="2" type="ORF">MNODULE_00095</name>
</gene>
<evidence type="ECO:0000313" key="2">
    <source>
        <dbReference type="EMBL" id="NKE69154.1"/>
    </source>
</evidence>
<evidence type="ECO:0000256" key="1">
    <source>
        <dbReference type="SAM" id="Coils"/>
    </source>
</evidence>
<comment type="caution">
    <text evidence="2">The sequence shown here is derived from an EMBL/GenBank/DDBJ whole genome shotgun (WGS) entry which is preliminary data.</text>
</comment>
<evidence type="ECO:0008006" key="4">
    <source>
        <dbReference type="Google" id="ProtNLM"/>
    </source>
</evidence>
<keyword evidence="3" id="KW-1185">Reference proteome</keyword>
<dbReference type="RefSeq" id="WP_168057462.1">
    <property type="nucleotide sequence ID" value="NZ_VTOW01000001.1"/>
</dbReference>
<dbReference type="Gene3D" id="3.40.50.300">
    <property type="entry name" value="P-loop containing nucleotide triphosphate hydrolases"/>
    <property type="match status" value="2"/>
</dbReference>
<reference evidence="2 3" key="1">
    <citation type="journal article" date="2020" name="Nature">
        <title>Bacterial chemolithoautotrophy via manganese oxidation.</title>
        <authorList>
            <person name="Yu H."/>
            <person name="Leadbetter J.R."/>
        </authorList>
    </citation>
    <scope>NUCLEOTIDE SEQUENCE [LARGE SCALE GENOMIC DNA]</scope>
    <source>
        <strain evidence="2 3">Mn-1</strain>
    </source>
</reference>
<dbReference type="Proteomes" id="UP000534783">
    <property type="component" value="Unassembled WGS sequence"/>
</dbReference>
<keyword evidence="1" id="KW-0175">Coiled coil</keyword>
<name>A0A7X6DLB0_9BACT</name>
<proteinExistence type="predicted"/>